<proteinExistence type="inferred from homology"/>
<dbReference type="InterPro" id="IPR011659">
    <property type="entry name" value="WD40"/>
</dbReference>
<dbReference type="InterPro" id="IPR029058">
    <property type="entry name" value="AB_hydrolase_fold"/>
</dbReference>
<dbReference type="SUPFAM" id="SSF53474">
    <property type="entry name" value="alpha/beta-Hydrolases"/>
    <property type="match status" value="1"/>
</dbReference>
<dbReference type="SUPFAM" id="SSF82171">
    <property type="entry name" value="DPP6 N-terminal domain-like"/>
    <property type="match status" value="1"/>
</dbReference>
<dbReference type="RefSeq" id="XP_033661130.1">
    <property type="nucleotide sequence ID" value="XM_033814378.1"/>
</dbReference>
<name>A0A6A6BZN9_ZASCE</name>
<dbReference type="PANTHER" id="PTHR42776:SF27">
    <property type="entry name" value="DIPEPTIDYL PEPTIDASE FAMILY MEMBER 6"/>
    <property type="match status" value="1"/>
</dbReference>
<protein>
    <recommendedName>
        <fullName evidence="4">Dipeptidyl-peptidase V</fullName>
    </recommendedName>
</protein>
<evidence type="ECO:0000256" key="3">
    <source>
        <dbReference type="ARBA" id="ARBA00022825"/>
    </source>
</evidence>
<dbReference type="PANTHER" id="PTHR42776">
    <property type="entry name" value="SERINE PEPTIDASE S9 FAMILY MEMBER"/>
    <property type="match status" value="1"/>
</dbReference>
<dbReference type="Gene3D" id="2.120.10.30">
    <property type="entry name" value="TolB, C-terminal domain"/>
    <property type="match status" value="1"/>
</dbReference>
<dbReference type="InterPro" id="IPR011042">
    <property type="entry name" value="6-blade_b-propeller_TolB-like"/>
</dbReference>
<keyword evidence="2" id="KW-0378">Hydrolase</keyword>
<dbReference type="Proteomes" id="UP000799537">
    <property type="component" value="Unassembled WGS sequence"/>
</dbReference>
<dbReference type="InterPro" id="IPR001375">
    <property type="entry name" value="Peptidase_S9_cat"/>
</dbReference>
<dbReference type="GO" id="GO:0004252">
    <property type="term" value="F:serine-type endopeptidase activity"/>
    <property type="evidence" value="ECO:0007669"/>
    <property type="project" value="TreeGrafter"/>
</dbReference>
<feature type="domain" description="Peptidase S9 prolyl oligopeptidase catalytic" evidence="6">
    <location>
        <begin position="494"/>
        <end position="692"/>
    </location>
</feature>
<dbReference type="OrthoDB" id="43744at2759"/>
<dbReference type="Pfam" id="PF07676">
    <property type="entry name" value="PD40"/>
    <property type="match status" value="1"/>
</dbReference>
<feature type="region of interest" description="Disordered" evidence="5">
    <location>
        <begin position="1"/>
        <end position="24"/>
    </location>
</feature>
<keyword evidence="3" id="KW-0645">Protease</keyword>
<dbReference type="Gene3D" id="3.40.50.1820">
    <property type="entry name" value="alpha/beta hydrolase"/>
    <property type="match status" value="1"/>
</dbReference>
<keyword evidence="3" id="KW-0720">Serine protease</keyword>
<dbReference type="EMBL" id="ML993628">
    <property type="protein sequence ID" value="KAF2160241.1"/>
    <property type="molecule type" value="Genomic_DNA"/>
</dbReference>
<dbReference type="GeneID" id="54567650"/>
<organism evidence="7 8">
    <name type="scientific">Zasmidium cellare ATCC 36951</name>
    <dbReference type="NCBI Taxonomy" id="1080233"/>
    <lineage>
        <taxon>Eukaryota</taxon>
        <taxon>Fungi</taxon>
        <taxon>Dikarya</taxon>
        <taxon>Ascomycota</taxon>
        <taxon>Pezizomycotina</taxon>
        <taxon>Dothideomycetes</taxon>
        <taxon>Dothideomycetidae</taxon>
        <taxon>Mycosphaerellales</taxon>
        <taxon>Mycosphaerellaceae</taxon>
        <taxon>Zasmidium</taxon>
    </lineage>
</organism>
<gene>
    <name evidence="7" type="ORF">M409DRAFT_60154</name>
</gene>
<comment type="similarity">
    <text evidence="1">Belongs to the peptidase S9C family.</text>
</comment>
<sequence length="694" mass="75740">MLEIASRDDMSSQTNRTQNTPIPSLCIERDISESKAFLEIQRRHEEVLRPGEGFASDLVQLDILPDGKSIVGVATMTTELKGSPTTRLVVIDTEVKDAGLQLFGKRKGSDIFPKWSPDGKMISFLSQVNQSNQLFLLDNKTGDVTQCTTDVKGSIERQSWSQDGSQVLLTVAGLGADKSGSGGGMPLDPDKKAEKSWLPQVARAAAPDEYRTLWIYGVESGNATQASPEGLNVWEAVWVSSTSVVGICSDLPGEEAWYISSVREIDLPTKTARTLYSSDVPIECLAASPSGNKIAFANGIASDRQILKGDLVLLDVKTGKIEKPETKKVDVGGSVVFPGEDCIVVTGSRVDVELIVQFDGKDNEMTEVWKSREHSTGGSYIGEVAARVVDGEAQVAFVENGWFSPPTLVYGTKTGVRELKIFVSLQLDEEIKALGRSRNLSWKAPDGLEIHGYFISPSSATGPVPTVLFVHGGPVWQWRPRYIASHGQQILERALLSNGIAIFKPNPRGSSGRGQAFIRHVYGDMGGKDTYDYLSGLESLVKQGLADPKRLGVWGGSYGGFMSSWLVTQAPDTFAAAVPVAPCTDWVSSKYTSNIGRFFDDFLGDSPHDPKGKYFTRSPIHHVDKVKTPTMTVVGGIDRYTPPSQGQEFHQALVEKGVPSVLLTYPEEGHGVRQMPALFDFVTRTMEWFKHFLL</sequence>
<feature type="compositionally biased region" description="Polar residues" evidence="5">
    <location>
        <begin position="11"/>
        <end position="22"/>
    </location>
</feature>
<evidence type="ECO:0000313" key="7">
    <source>
        <dbReference type="EMBL" id="KAF2160241.1"/>
    </source>
</evidence>
<dbReference type="GO" id="GO:0006508">
    <property type="term" value="P:proteolysis"/>
    <property type="evidence" value="ECO:0007669"/>
    <property type="project" value="InterPro"/>
</dbReference>
<reference evidence="7" key="1">
    <citation type="journal article" date="2020" name="Stud. Mycol.">
        <title>101 Dothideomycetes genomes: a test case for predicting lifestyles and emergence of pathogens.</title>
        <authorList>
            <person name="Haridas S."/>
            <person name="Albert R."/>
            <person name="Binder M."/>
            <person name="Bloem J."/>
            <person name="Labutti K."/>
            <person name="Salamov A."/>
            <person name="Andreopoulos B."/>
            <person name="Baker S."/>
            <person name="Barry K."/>
            <person name="Bills G."/>
            <person name="Bluhm B."/>
            <person name="Cannon C."/>
            <person name="Castanera R."/>
            <person name="Culley D."/>
            <person name="Daum C."/>
            <person name="Ezra D."/>
            <person name="Gonzalez J."/>
            <person name="Henrissat B."/>
            <person name="Kuo A."/>
            <person name="Liang C."/>
            <person name="Lipzen A."/>
            <person name="Lutzoni F."/>
            <person name="Magnuson J."/>
            <person name="Mondo S."/>
            <person name="Nolan M."/>
            <person name="Ohm R."/>
            <person name="Pangilinan J."/>
            <person name="Park H.-J."/>
            <person name="Ramirez L."/>
            <person name="Alfaro M."/>
            <person name="Sun H."/>
            <person name="Tritt A."/>
            <person name="Yoshinaga Y."/>
            <person name="Zwiers L.-H."/>
            <person name="Turgeon B."/>
            <person name="Goodwin S."/>
            <person name="Spatafora J."/>
            <person name="Crous P."/>
            <person name="Grigoriev I."/>
        </authorList>
    </citation>
    <scope>NUCLEOTIDE SEQUENCE</scope>
    <source>
        <strain evidence="7">ATCC 36951</strain>
    </source>
</reference>
<evidence type="ECO:0000259" key="6">
    <source>
        <dbReference type="Pfam" id="PF00326"/>
    </source>
</evidence>
<evidence type="ECO:0000256" key="1">
    <source>
        <dbReference type="ARBA" id="ARBA00010040"/>
    </source>
</evidence>
<evidence type="ECO:0000256" key="4">
    <source>
        <dbReference type="ARBA" id="ARBA00032829"/>
    </source>
</evidence>
<dbReference type="AlphaFoldDB" id="A0A6A6BZN9"/>
<evidence type="ECO:0000256" key="5">
    <source>
        <dbReference type="SAM" id="MobiDB-lite"/>
    </source>
</evidence>
<evidence type="ECO:0000256" key="2">
    <source>
        <dbReference type="ARBA" id="ARBA00022801"/>
    </source>
</evidence>
<feature type="compositionally biased region" description="Basic and acidic residues" evidence="5">
    <location>
        <begin position="1"/>
        <end position="10"/>
    </location>
</feature>
<evidence type="ECO:0000313" key="8">
    <source>
        <dbReference type="Proteomes" id="UP000799537"/>
    </source>
</evidence>
<dbReference type="Pfam" id="PF00326">
    <property type="entry name" value="Peptidase_S9"/>
    <property type="match status" value="1"/>
</dbReference>
<keyword evidence="8" id="KW-1185">Reference proteome</keyword>
<accession>A0A6A6BZN9</accession>